<accession>K9EAZ3</accession>
<keyword evidence="9" id="KW-0175">Coiled coil</keyword>
<evidence type="ECO:0000256" key="9">
    <source>
        <dbReference type="SAM" id="Coils"/>
    </source>
</evidence>
<keyword evidence="5 7" id="KW-0472">Membrane</keyword>
<reference evidence="11 12" key="1">
    <citation type="submission" date="2012-09" db="EMBL/GenBank/DDBJ databases">
        <title>The Genome Sequence of Alloiococcus otitis ATCC 51267.</title>
        <authorList>
            <consortium name="The Broad Institute Genome Sequencing Platform"/>
            <person name="Earl A."/>
            <person name="Ward D."/>
            <person name="Feldgarden M."/>
            <person name="Gevers D."/>
            <person name="Huys G."/>
            <person name="Walker B."/>
            <person name="Young S.K."/>
            <person name="Zeng Q."/>
            <person name="Gargeya S."/>
            <person name="Fitzgerald M."/>
            <person name="Haas B."/>
            <person name="Abouelleil A."/>
            <person name="Alvarado L."/>
            <person name="Arachchi H.M."/>
            <person name="Berlin A.M."/>
            <person name="Chapman S.B."/>
            <person name="Goldberg J."/>
            <person name="Griggs A."/>
            <person name="Gujja S."/>
            <person name="Hansen M."/>
            <person name="Howarth C."/>
            <person name="Imamovic A."/>
            <person name="Larimer J."/>
            <person name="McCowen C."/>
            <person name="Montmayeur A."/>
            <person name="Murphy C."/>
            <person name="Neiman D."/>
            <person name="Pearson M."/>
            <person name="Priest M."/>
            <person name="Roberts A."/>
            <person name="Saif S."/>
            <person name="Shea T."/>
            <person name="Sisk P."/>
            <person name="Sykes S."/>
            <person name="Wortman J."/>
            <person name="Nusbaum C."/>
            <person name="Birren B."/>
        </authorList>
    </citation>
    <scope>NUCLEOTIDE SEQUENCE [LARGE SCALE GENOMIC DNA]</scope>
    <source>
        <strain evidence="11 12">ATCC 51267</strain>
    </source>
</reference>
<organism evidence="11 12">
    <name type="scientific">Alloiococcus otitis ATCC 51267</name>
    <dbReference type="NCBI Taxonomy" id="883081"/>
    <lineage>
        <taxon>Bacteria</taxon>
        <taxon>Bacillati</taxon>
        <taxon>Bacillota</taxon>
        <taxon>Bacilli</taxon>
        <taxon>Lactobacillales</taxon>
        <taxon>Carnobacteriaceae</taxon>
        <taxon>Alloiococcus</taxon>
    </lineage>
</organism>
<protein>
    <recommendedName>
        <fullName evidence="7 8">Cell division protein FtsL</fullName>
    </recommendedName>
</protein>
<gene>
    <name evidence="7" type="primary">ftsL</name>
    <name evidence="11" type="ORF">HMPREF9698_00107</name>
</gene>
<comment type="similarity">
    <text evidence="7">Belongs to the FtsL family.</text>
</comment>
<dbReference type="EMBL" id="AGXA01000002">
    <property type="protein sequence ID" value="EKU94379.1"/>
    <property type="molecule type" value="Genomic_DNA"/>
</dbReference>
<feature type="region of interest" description="Disordered" evidence="10">
    <location>
        <begin position="13"/>
        <end position="35"/>
    </location>
</feature>
<feature type="transmembrane region" description="Helical" evidence="7">
    <location>
        <begin position="50"/>
        <end position="69"/>
    </location>
</feature>
<evidence type="ECO:0000313" key="12">
    <source>
        <dbReference type="Proteomes" id="UP000009875"/>
    </source>
</evidence>
<dbReference type="eggNOG" id="COG4839">
    <property type="taxonomic scope" value="Bacteria"/>
</dbReference>
<dbReference type="HAMAP" id="MF_00910">
    <property type="entry name" value="FtsL"/>
    <property type="match status" value="1"/>
</dbReference>
<dbReference type="GO" id="GO:0043093">
    <property type="term" value="P:FtsZ-dependent cytokinesis"/>
    <property type="evidence" value="ECO:0007669"/>
    <property type="project" value="UniProtKB-UniRule"/>
</dbReference>
<dbReference type="GO" id="GO:0005886">
    <property type="term" value="C:plasma membrane"/>
    <property type="evidence" value="ECO:0007669"/>
    <property type="project" value="UniProtKB-SubCell"/>
</dbReference>
<comment type="caution">
    <text evidence="11">The sequence shown here is derived from an EMBL/GenBank/DDBJ whole genome shotgun (WGS) entry which is preliminary data.</text>
</comment>
<evidence type="ECO:0000256" key="8">
    <source>
        <dbReference type="NCBIfam" id="TIGR02209"/>
    </source>
</evidence>
<evidence type="ECO:0000256" key="5">
    <source>
        <dbReference type="ARBA" id="ARBA00023136"/>
    </source>
</evidence>
<evidence type="ECO:0000256" key="3">
    <source>
        <dbReference type="ARBA" id="ARBA00022692"/>
    </source>
</evidence>
<evidence type="ECO:0000256" key="4">
    <source>
        <dbReference type="ARBA" id="ARBA00022989"/>
    </source>
</evidence>
<dbReference type="InterPro" id="IPR007060">
    <property type="entry name" value="FtsL/DivIC"/>
</dbReference>
<keyword evidence="4 7" id="KW-1133">Transmembrane helix</keyword>
<evidence type="ECO:0000256" key="10">
    <source>
        <dbReference type="SAM" id="MobiDB-lite"/>
    </source>
</evidence>
<dbReference type="Pfam" id="PF04977">
    <property type="entry name" value="DivIC"/>
    <property type="match status" value="1"/>
</dbReference>
<dbReference type="OrthoDB" id="2134768at2"/>
<keyword evidence="1 7" id="KW-1003">Cell membrane</keyword>
<dbReference type="GO" id="GO:0032153">
    <property type="term" value="C:cell division site"/>
    <property type="evidence" value="ECO:0007669"/>
    <property type="project" value="UniProtKB-UniRule"/>
</dbReference>
<dbReference type="NCBIfam" id="TIGR02209">
    <property type="entry name" value="ftsL_broad"/>
    <property type="match status" value="1"/>
</dbReference>
<evidence type="ECO:0000256" key="7">
    <source>
        <dbReference type="HAMAP-Rule" id="MF_00910"/>
    </source>
</evidence>
<dbReference type="AlphaFoldDB" id="K9EAZ3"/>
<dbReference type="PATRIC" id="fig|883081.3.peg.110"/>
<name>K9EAZ3_9LACT</name>
<dbReference type="HOGENOM" id="CLU_157825_1_0_9"/>
<dbReference type="InterPro" id="IPR011922">
    <property type="entry name" value="Cell_div_FtsL"/>
</dbReference>
<feature type="compositionally biased region" description="Basic and acidic residues" evidence="10">
    <location>
        <begin position="18"/>
        <end position="35"/>
    </location>
</feature>
<dbReference type="Proteomes" id="UP000009875">
    <property type="component" value="Unassembled WGS sequence"/>
</dbReference>
<keyword evidence="12" id="KW-1185">Reference proteome</keyword>
<evidence type="ECO:0000256" key="1">
    <source>
        <dbReference type="ARBA" id="ARBA00022475"/>
    </source>
</evidence>
<evidence type="ECO:0000313" key="11">
    <source>
        <dbReference type="EMBL" id="EKU94379.1"/>
    </source>
</evidence>
<feature type="coiled-coil region" evidence="9">
    <location>
        <begin position="73"/>
        <end position="107"/>
    </location>
</feature>
<proteinExistence type="inferred from homology"/>
<keyword evidence="2 7" id="KW-0132">Cell division</keyword>
<comment type="subcellular location">
    <subcellularLocation>
        <location evidence="7">Cell membrane</location>
        <topology evidence="7">Single-pass type II membrane protein</topology>
    </subcellularLocation>
    <text evidence="7">Localizes to the division septum where it forms a ring structure.</text>
</comment>
<evidence type="ECO:0000256" key="2">
    <source>
        <dbReference type="ARBA" id="ARBA00022618"/>
    </source>
</evidence>
<sequence length="130" mass="14936">MPTNDNLARQYQENYSKLPDRPKIDVKQGHEASDMKHSLVRPGLTKLEKLVMTLFAVAFMGLSLFSISMTSSLTAVSQEVQDLQQEIEETSEMNTNLEQNIQELSRYDRVYGQARDQGLENQNDRVRKVE</sequence>
<keyword evidence="6 7" id="KW-0131">Cell cycle</keyword>
<keyword evidence="3 7" id="KW-0812">Transmembrane</keyword>
<dbReference type="RefSeq" id="WP_003776249.1">
    <property type="nucleotide sequence ID" value="NZ_JH992957.1"/>
</dbReference>
<dbReference type="STRING" id="883081.HMPREF9698_00107"/>
<evidence type="ECO:0000256" key="6">
    <source>
        <dbReference type="ARBA" id="ARBA00023306"/>
    </source>
</evidence>
<comment type="function">
    <text evidence="7">Essential cell division protein.</text>
</comment>